<evidence type="ECO:0000313" key="2">
    <source>
        <dbReference type="EMBL" id="ATD09876.1"/>
    </source>
</evidence>
<evidence type="ECO:0000256" key="1">
    <source>
        <dbReference type="SAM" id="Phobius"/>
    </source>
</evidence>
<dbReference type="EMBL" id="CP011925">
    <property type="protein sequence ID" value="ATD09876.1"/>
    <property type="molecule type" value="Genomic_DNA"/>
</dbReference>
<organism evidence="2 3">
    <name type="scientific">Pseudoalteromonas piscicida</name>
    <dbReference type="NCBI Taxonomy" id="43662"/>
    <lineage>
        <taxon>Bacteria</taxon>
        <taxon>Pseudomonadati</taxon>
        <taxon>Pseudomonadota</taxon>
        <taxon>Gammaproteobacteria</taxon>
        <taxon>Alteromonadales</taxon>
        <taxon>Pseudoalteromonadaceae</taxon>
        <taxon>Pseudoalteromonas</taxon>
    </lineage>
</organism>
<accession>A0ABM6NLI1</accession>
<keyword evidence="1" id="KW-0812">Transmembrane</keyword>
<protein>
    <submittedName>
        <fullName evidence="2">Uncharacterized protein</fullName>
    </submittedName>
</protein>
<sequence>MESLVKASPAIVTLMVLIFGFLLHQSKTVKEKLAEKDVQIFYDALDSYFLYVDSVNLFLNLSETFFSNHAIKKIALPGFFSEQYATSYQDFFVNIRGIKKAIFLAKVLEEGGLSKELSEYFESSTRIAKDIFDVSEGDLTTLKEIDVQLVEERLEALQCSMQKLRSLEEKIVYLFAQAKNNL</sequence>
<keyword evidence="3" id="KW-1185">Reference proteome</keyword>
<evidence type="ECO:0000313" key="3">
    <source>
        <dbReference type="Proteomes" id="UP000016521"/>
    </source>
</evidence>
<keyword evidence="1" id="KW-0472">Membrane</keyword>
<proteinExistence type="predicted"/>
<dbReference type="Proteomes" id="UP000016521">
    <property type="component" value="Chromosome II"/>
</dbReference>
<keyword evidence="1" id="KW-1133">Transmembrane helix</keyword>
<reference evidence="2 3" key="1">
    <citation type="submission" date="2015-06" db="EMBL/GenBank/DDBJ databases">
        <authorList>
            <person name="Xie B.-B."/>
            <person name="Rong J.-C."/>
            <person name="Qin Q.-L."/>
            <person name="Zhang Y.-Z."/>
        </authorList>
    </citation>
    <scope>NUCLEOTIDE SEQUENCE [LARGE SCALE GENOMIC DNA]</scope>
    <source>
        <strain evidence="2 3">JCM 20779</strain>
    </source>
</reference>
<dbReference type="RefSeq" id="WP_010375352.1">
    <property type="nucleotide sequence ID" value="NZ_CP011925.1"/>
</dbReference>
<gene>
    <name evidence="2" type="ORF">PPIS_b0783</name>
</gene>
<feature type="transmembrane region" description="Helical" evidence="1">
    <location>
        <begin position="6"/>
        <end position="23"/>
    </location>
</feature>
<name>A0ABM6NLI1_PSEO7</name>